<dbReference type="EMBL" id="CP089982">
    <property type="protein sequence ID" value="WXA93675.1"/>
    <property type="molecule type" value="Genomic_DNA"/>
</dbReference>
<keyword evidence="3" id="KW-1185">Reference proteome</keyword>
<keyword evidence="1" id="KW-0732">Signal</keyword>
<dbReference type="InterPro" id="IPR029058">
    <property type="entry name" value="AB_hydrolase_fold"/>
</dbReference>
<evidence type="ECO:0000313" key="2">
    <source>
        <dbReference type="EMBL" id="WXA93675.1"/>
    </source>
</evidence>
<dbReference type="PANTHER" id="PTHR37946:SF1">
    <property type="entry name" value="SLL1969 PROTEIN"/>
    <property type="match status" value="1"/>
</dbReference>
<dbReference type="RefSeq" id="WP_394844274.1">
    <property type="nucleotide sequence ID" value="NZ_CP089982.1"/>
</dbReference>
<dbReference type="PANTHER" id="PTHR37946">
    <property type="entry name" value="SLL1969 PROTEIN"/>
    <property type="match status" value="1"/>
</dbReference>
<evidence type="ECO:0000256" key="1">
    <source>
        <dbReference type="SAM" id="SignalP"/>
    </source>
</evidence>
<protein>
    <submittedName>
        <fullName evidence="2">Alpha/beta fold hydrolase</fullName>
    </submittedName>
</protein>
<organism evidence="2 3">
    <name type="scientific">Pendulispora brunnea</name>
    <dbReference type="NCBI Taxonomy" id="2905690"/>
    <lineage>
        <taxon>Bacteria</taxon>
        <taxon>Pseudomonadati</taxon>
        <taxon>Myxococcota</taxon>
        <taxon>Myxococcia</taxon>
        <taxon>Myxococcales</taxon>
        <taxon>Sorangiineae</taxon>
        <taxon>Pendulisporaceae</taxon>
        <taxon>Pendulispora</taxon>
    </lineage>
</organism>
<reference evidence="2 3" key="1">
    <citation type="submission" date="2021-12" db="EMBL/GenBank/DDBJ databases">
        <title>Discovery of the Pendulisporaceae a myxobacterial family with distinct sporulation behavior and unique specialized metabolism.</title>
        <authorList>
            <person name="Garcia R."/>
            <person name="Popoff A."/>
            <person name="Bader C.D."/>
            <person name="Loehr J."/>
            <person name="Walesch S."/>
            <person name="Walt C."/>
            <person name="Boldt J."/>
            <person name="Bunk B."/>
            <person name="Haeckl F.J.F.P.J."/>
            <person name="Gunesch A.P."/>
            <person name="Birkelbach J."/>
            <person name="Nuebel U."/>
            <person name="Pietschmann T."/>
            <person name="Bach T."/>
            <person name="Mueller R."/>
        </authorList>
    </citation>
    <scope>NUCLEOTIDE SEQUENCE [LARGE SCALE GENOMIC DNA]</scope>
    <source>
        <strain evidence="2 3">MSr12523</strain>
    </source>
</reference>
<proteinExistence type="predicted"/>
<dbReference type="Proteomes" id="UP001379533">
    <property type="component" value="Chromosome"/>
</dbReference>
<gene>
    <name evidence="2" type="ORF">LZC95_45385</name>
</gene>
<name>A0ABZ2K4P0_9BACT</name>
<dbReference type="SUPFAM" id="SSF53474">
    <property type="entry name" value="alpha/beta-Hydrolases"/>
    <property type="match status" value="1"/>
</dbReference>
<dbReference type="GO" id="GO:0016787">
    <property type="term" value="F:hydrolase activity"/>
    <property type="evidence" value="ECO:0007669"/>
    <property type="project" value="UniProtKB-KW"/>
</dbReference>
<feature type="signal peptide" evidence="1">
    <location>
        <begin position="1"/>
        <end position="25"/>
    </location>
</feature>
<keyword evidence="2" id="KW-0378">Hydrolase</keyword>
<dbReference type="Pfam" id="PF02089">
    <property type="entry name" value="Palm_thioest"/>
    <property type="match status" value="1"/>
</dbReference>
<accession>A0ABZ2K4P0</accession>
<sequence length="233" mass="24599">MRGGLSGMGVIASVLLCTSSLMASAPDELPAARDGREPVVLVHGWAASAADMATMRDAIAAAGYVTYVANLPGSNNIENGKVIARLVAQALSETHAAKVHLVGHSMGGLAMRYYVKRLGGERRVRTYVAFGTPQYGFPFACYLDENQGGQMCPANPFLADLNAGDDTPGNVDYFTFRSTKDTPNITRLDGGACFHEIPDVEHFDEPKSPAFAQAVLAAIGGSCPGSYVDLPIE</sequence>
<dbReference type="Gene3D" id="3.40.50.1820">
    <property type="entry name" value="alpha/beta hydrolase"/>
    <property type="match status" value="1"/>
</dbReference>
<evidence type="ECO:0000313" key="3">
    <source>
        <dbReference type="Proteomes" id="UP001379533"/>
    </source>
</evidence>
<feature type="chain" id="PRO_5046882243" evidence="1">
    <location>
        <begin position="26"/>
        <end position="233"/>
    </location>
</feature>